<proteinExistence type="predicted"/>
<dbReference type="Proteomes" id="UP000612585">
    <property type="component" value="Unassembled WGS sequence"/>
</dbReference>
<reference evidence="1" key="1">
    <citation type="submission" date="2021-01" db="EMBL/GenBank/DDBJ databases">
        <title>Whole genome shotgun sequence of Virgisporangium aurantiacum NBRC 16421.</title>
        <authorList>
            <person name="Komaki H."/>
            <person name="Tamura T."/>
        </authorList>
    </citation>
    <scope>NUCLEOTIDE SEQUENCE</scope>
    <source>
        <strain evidence="1">NBRC 16421</strain>
    </source>
</reference>
<sequence length="78" mass="8087">MPFRSVASHLVHFGGDSGGLAIHALRPPTFARLIEVVDAAYRAGRPFQVVHFDGHGTCLNLDTETGVRSGTAAGGSGV</sequence>
<accession>A0A8J4E2G2</accession>
<organism evidence="1 2">
    <name type="scientific">Virgisporangium aurantiacum</name>
    <dbReference type="NCBI Taxonomy" id="175570"/>
    <lineage>
        <taxon>Bacteria</taxon>
        <taxon>Bacillati</taxon>
        <taxon>Actinomycetota</taxon>
        <taxon>Actinomycetes</taxon>
        <taxon>Micromonosporales</taxon>
        <taxon>Micromonosporaceae</taxon>
        <taxon>Virgisporangium</taxon>
    </lineage>
</organism>
<dbReference type="AlphaFoldDB" id="A0A8J4E2G2"/>
<evidence type="ECO:0000313" key="2">
    <source>
        <dbReference type="Proteomes" id="UP000612585"/>
    </source>
</evidence>
<protein>
    <submittedName>
        <fullName evidence="1">Uncharacterized protein</fullName>
    </submittedName>
</protein>
<comment type="caution">
    <text evidence="1">The sequence shown here is derived from an EMBL/GenBank/DDBJ whole genome shotgun (WGS) entry which is preliminary data.</text>
</comment>
<evidence type="ECO:0000313" key="1">
    <source>
        <dbReference type="EMBL" id="GIJ58931.1"/>
    </source>
</evidence>
<keyword evidence="2" id="KW-1185">Reference proteome</keyword>
<dbReference type="EMBL" id="BOPG01000044">
    <property type="protein sequence ID" value="GIJ58931.1"/>
    <property type="molecule type" value="Genomic_DNA"/>
</dbReference>
<gene>
    <name evidence="1" type="ORF">Vau01_064470</name>
</gene>
<name>A0A8J4E2G2_9ACTN</name>